<proteinExistence type="predicted"/>
<sequence>MPSSPPRVCARCGRPAPKRQRCTCTPAWEGSTHPGGHDDRRMANAMAAYRRHHPLCEHPGCPRLADHVDHIVPLAEGGDRYDHDNMQSLCEPHHTRKTTADALRGKRRRR</sequence>
<accession>A0A9X7NY94</accession>
<dbReference type="EMBL" id="PUEV01000056">
    <property type="protein sequence ID" value="PQM51818.1"/>
    <property type="molecule type" value="Genomic_DNA"/>
</dbReference>
<evidence type="ECO:0000313" key="4">
    <source>
        <dbReference type="Proteomes" id="UP000237911"/>
    </source>
</evidence>
<keyword evidence="3" id="KW-0378">Hydrolase</keyword>
<dbReference type="Proteomes" id="UP000237911">
    <property type="component" value="Unassembled WGS sequence"/>
</dbReference>
<protein>
    <submittedName>
        <fullName evidence="3">HNH endonuclease</fullName>
    </submittedName>
</protein>
<reference evidence="3 4" key="1">
    <citation type="submission" date="2018-02" db="EMBL/GenBank/DDBJ databases">
        <title>Draft genome sequence of Mycobacterium virginiense isolated from mud of a swine farm in Japan.</title>
        <authorList>
            <person name="Ohya K."/>
        </authorList>
    </citation>
    <scope>NUCLEOTIDE SEQUENCE [LARGE SCALE GENOMIC DNA]</scope>
    <source>
        <strain evidence="3 4">GF75</strain>
    </source>
</reference>
<evidence type="ECO:0000313" key="3">
    <source>
        <dbReference type="EMBL" id="PQM51818.1"/>
    </source>
</evidence>
<dbReference type="Pfam" id="PF01844">
    <property type="entry name" value="HNH"/>
    <property type="match status" value="1"/>
</dbReference>
<dbReference type="InterPro" id="IPR003615">
    <property type="entry name" value="HNH_nuc"/>
</dbReference>
<dbReference type="InterPro" id="IPR002711">
    <property type="entry name" value="HNH"/>
</dbReference>
<dbReference type="GO" id="GO:0003676">
    <property type="term" value="F:nucleic acid binding"/>
    <property type="evidence" value="ECO:0007669"/>
    <property type="project" value="InterPro"/>
</dbReference>
<feature type="region of interest" description="Disordered" evidence="1">
    <location>
        <begin position="78"/>
        <end position="110"/>
    </location>
</feature>
<name>A0A9X7NY94_9MYCO</name>
<dbReference type="GO" id="GO:0004519">
    <property type="term" value="F:endonuclease activity"/>
    <property type="evidence" value="ECO:0007669"/>
    <property type="project" value="UniProtKB-KW"/>
</dbReference>
<comment type="caution">
    <text evidence="3">The sequence shown here is derived from an EMBL/GenBank/DDBJ whole genome shotgun (WGS) entry which is preliminary data.</text>
</comment>
<feature type="domain" description="HNH nuclease" evidence="2">
    <location>
        <begin position="44"/>
        <end position="95"/>
    </location>
</feature>
<evidence type="ECO:0000259" key="2">
    <source>
        <dbReference type="SMART" id="SM00507"/>
    </source>
</evidence>
<keyword evidence="3" id="KW-0540">Nuclease</keyword>
<dbReference type="GO" id="GO:0008270">
    <property type="term" value="F:zinc ion binding"/>
    <property type="evidence" value="ECO:0007669"/>
    <property type="project" value="InterPro"/>
</dbReference>
<evidence type="ECO:0000256" key="1">
    <source>
        <dbReference type="SAM" id="MobiDB-lite"/>
    </source>
</evidence>
<dbReference type="AlphaFoldDB" id="A0A9X7NY94"/>
<dbReference type="Gene3D" id="1.10.30.50">
    <property type="match status" value="1"/>
</dbReference>
<gene>
    <name evidence="3" type="ORF">C5U48_12895</name>
</gene>
<keyword evidence="3" id="KW-0255">Endonuclease</keyword>
<dbReference type="SMART" id="SM00507">
    <property type="entry name" value="HNHc"/>
    <property type="match status" value="1"/>
</dbReference>
<dbReference type="CDD" id="cd00085">
    <property type="entry name" value="HNHc"/>
    <property type="match status" value="1"/>
</dbReference>
<organism evidence="3 4">
    <name type="scientific">Mycolicibacter virginiensis</name>
    <dbReference type="NCBI Taxonomy" id="1795032"/>
    <lineage>
        <taxon>Bacteria</taxon>
        <taxon>Bacillati</taxon>
        <taxon>Actinomycetota</taxon>
        <taxon>Actinomycetes</taxon>
        <taxon>Mycobacteriales</taxon>
        <taxon>Mycobacteriaceae</taxon>
        <taxon>Mycolicibacter</taxon>
    </lineage>
</organism>
<keyword evidence="4" id="KW-1185">Reference proteome</keyword>